<protein>
    <submittedName>
        <fullName evidence="1">Uncharacterized protein</fullName>
    </submittedName>
</protein>
<proteinExistence type="predicted"/>
<comment type="caution">
    <text evidence="1">The sequence shown here is derived from an EMBL/GenBank/DDBJ whole genome shotgun (WGS) entry which is preliminary data.</text>
</comment>
<dbReference type="AlphaFoldDB" id="A0A519BIL5"/>
<dbReference type="EMBL" id="SGBC01000001">
    <property type="protein sequence ID" value="RZD17105.1"/>
    <property type="molecule type" value="Genomic_DNA"/>
</dbReference>
<evidence type="ECO:0000313" key="1">
    <source>
        <dbReference type="EMBL" id="RZD17105.1"/>
    </source>
</evidence>
<sequence length="473" mass="54068">MKNQIIGTIGDIYSDNNLINLFYSYRRIFSQLKNVQKSDIKKIFQKIIGSYISSGNNCGDITRIAEILKTEAAETFKINKNDFDGLKNIAENEINILDKLNIVRFLNISNNNTIPMFLYYYNADKQENIDKNNKKTSSDLSLYLNINFIRFIREKIYNGKTYNGKFVFITSSRYKNAGIFKFNSGSIDRLNSLITSYESDKNQNTDENTKAPFKTQLIDILYLIGTASEAENALIKNYAKIFNHKNKIILAPHYPMIYFLENYPQYSEFSAISAINPFETNFKYCYTCRNNLISNLASEMVVLYLSKNSSLNNLIKKFEKSNKNVNIIEKFIENNKIASAGKKTDISNLKNDTAYADNADNADSIKHSETDTDIIYAGKSDEKKINGANKYIYELQCIEKEILHFLEHGGKISGNTGITITVDDIINNLTKIVQQINPDNKINKIKKIILQSISLMEIKGVIKREISGVIKKI</sequence>
<reference evidence="1 2" key="1">
    <citation type="journal article" date="2019" name="ISME J.">
        <title>Insights into ecological role of a new deltaproteobacterial order Candidatus Acidulodesulfobacterales by metagenomics and metatranscriptomics.</title>
        <authorList>
            <person name="Tan S."/>
            <person name="Liu J."/>
            <person name="Fang Y."/>
            <person name="Hedlund B.P."/>
            <person name="Lian Z.H."/>
            <person name="Huang L.Y."/>
            <person name="Li J.T."/>
            <person name="Huang L.N."/>
            <person name="Li W.J."/>
            <person name="Jiang H.C."/>
            <person name="Dong H.L."/>
            <person name="Shu W.S."/>
        </authorList>
    </citation>
    <scope>NUCLEOTIDE SEQUENCE [LARGE SCALE GENOMIC DNA]</scope>
    <source>
        <strain evidence="1">AP2</strain>
    </source>
</reference>
<dbReference type="Proteomes" id="UP000316562">
    <property type="component" value="Unassembled WGS sequence"/>
</dbReference>
<gene>
    <name evidence="1" type="ORF">EVJ46_02420</name>
</gene>
<name>A0A519BIL5_ACIG2</name>
<accession>A0A519BIL5</accession>
<organism evidence="1 2">
    <name type="scientific">Acididesulfobacter guangdongensis</name>
    <dbReference type="NCBI Taxonomy" id="2597225"/>
    <lineage>
        <taxon>Bacteria</taxon>
        <taxon>Deltaproteobacteria</taxon>
        <taxon>Candidatus Acidulodesulfobacterales</taxon>
        <taxon>Candidatus Acididesulfobacter</taxon>
    </lineage>
</organism>
<evidence type="ECO:0000313" key="2">
    <source>
        <dbReference type="Proteomes" id="UP000316562"/>
    </source>
</evidence>